<keyword evidence="2" id="KW-1185">Reference proteome</keyword>
<evidence type="ECO:0000313" key="2">
    <source>
        <dbReference type="Proteomes" id="UP000243338"/>
    </source>
</evidence>
<dbReference type="PIRSF" id="PIRSF015617">
    <property type="entry name" value="Adensltrnsf_CobA"/>
    <property type="match status" value="1"/>
</dbReference>
<dbReference type="InterPro" id="IPR027417">
    <property type="entry name" value="P-loop_NTPase"/>
</dbReference>
<evidence type="ECO:0000313" key="1">
    <source>
        <dbReference type="EMBL" id="SES66915.1"/>
    </source>
</evidence>
<dbReference type="AlphaFoldDB" id="A0A1H9YD99"/>
<proteinExistence type="predicted"/>
<gene>
    <name evidence="1" type="ORF">SAMN04488587_0459</name>
</gene>
<name>A0A1H9YD99_9EURY</name>
<dbReference type="EMBL" id="FOHQ01000001">
    <property type="protein sequence ID" value="SES66915.1"/>
    <property type="molecule type" value="Genomic_DNA"/>
</dbReference>
<keyword evidence="1" id="KW-0808">Transferase</keyword>
<dbReference type="Proteomes" id="UP000243338">
    <property type="component" value="Unassembled WGS sequence"/>
</dbReference>
<dbReference type="SUPFAM" id="SSF52540">
    <property type="entry name" value="P-loop containing nucleoside triphosphate hydrolases"/>
    <property type="match status" value="1"/>
</dbReference>
<dbReference type="GO" id="GO:0005524">
    <property type="term" value="F:ATP binding"/>
    <property type="evidence" value="ECO:0007669"/>
    <property type="project" value="InterPro"/>
</dbReference>
<accession>A0A1H9YD99</accession>
<protein>
    <submittedName>
        <fullName evidence="1">Cob(I)yrinic acid a,c-diamide adenosyltransferase</fullName>
    </submittedName>
</protein>
<dbReference type="InterPro" id="IPR003724">
    <property type="entry name" value="CblAdoTrfase_CobA"/>
</dbReference>
<sequence length="158" mass="18019">MSYTGEGEEKTTSAFGLTLRTVGHGYKVIIIQFMKGRKYIGEYKIKDRLSPEYEIHQFGMKEFINFKNPDPEDYKLAAEALEFTKKAIKRGPRLLILDKMNLAAHFGILKTEDILKLLEDIPEETTLVLTGRRAPKDSSSPIFNPLYNNPPLSTTFNC</sequence>
<dbReference type="GO" id="GO:0009236">
    <property type="term" value="P:cobalamin biosynthetic process"/>
    <property type="evidence" value="ECO:0007669"/>
    <property type="project" value="InterPro"/>
</dbReference>
<dbReference type="STRING" id="1353158.SAMN04488587_0459"/>
<dbReference type="Gene3D" id="3.40.50.300">
    <property type="entry name" value="P-loop containing nucleotide triphosphate hydrolases"/>
    <property type="match status" value="1"/>
</dbReference>
<organism evidence="1 2">
    <name type="scientific">Methanococcoides vulcani</name>
    <dbReference type="NCBI Taxonomy" id="1353158"/>
    <lineage>
        <taxon>Archaea</taxon>
        <taxon>Methanobacteriati</taxon>
        <taxon>Methanobacteriota</taxon>
        <taxon>Stenosarchaea group</taxon>
        <taxon>Methanomicrobia</taxon>
        <taxon>Methanosarcinales</taxon>
        <taxon>Methanosarcinaceae</taxon>
        <taxon>Methanococcoides</taxon>
    </lineage>
</organism>
<dbReference type="GO" id="GO:0008817">
    <property type="term" value="F:corrinoid adenosyltransferase activity"/>
    <property type="evidence" value="ECO:0007669"/>
    <property type="project" value="InterPro"/>
</dbReference>
<reference evidence="2" key="1">
    <citation type="submission" date="2016-10" db="EMBL/GenBank/DDBJ databases">
        <authorList>
            <person name="Varghese N."/>
            <person name="Submissions S."/>
        </authorList>
    </citation>
    <scope>NUCLEOTIDE SEQUENCE [LARGE SCALE GENOMIC DNA]</scope>
    <source>
        <strain evidence="2">SLH 33</strain>
    </source>
</reference>
<dbReference type="OrthoDB" id="24392at2157"/>
<dbReference type="Pfam" id="PF02572">
    <property type="entry name" value="CobA_CobO_BtuR"/>
    <property type="match status" value="1"/>
</dbReference>
<dbReference type="PANTHER" id="PTHR46638:SF1">
    <property type="entry name" value="CORRINOID ADENOSYLTRANSFERASE"/>
    <property type="match status" value="1"/>
</dbReference>
<dbReference type="PANTHER" id="PTHR46638">
    <property type="entry name" value="CORRINOID ADENOSYLTRANSFERASE"/>
    <property type="match status" value="1"/>
</dbReference>